<proteinExistence type="predicted"/>
<gene>
    <name evidence="2" type="ORF">A9K55_004293</name>
</gene>
<feature type="region of interest" description="Disordered" evidence="1">
    <location>
        <begin position="42"/>
        <end position="71"/>
    </location>
</feature>
<organism evidence="2 3">
    <name type="scientific">Cordyceps militaris</name>
    <name type="common">Caterpillar fungus</name>
    <name type="synonym">Clavaria militaris</name>
    <dbReference type="NCBI Taxonomy" id="73501"/>
    <lineage>
        <taxon>Eukaryota</taxon>
        <taxon>Fungi</taxon>
        <taxon>Dikarya</taxon>
        <taxon>Ascomycota</taxon>
        <taxon>Pezizomycotina</taxon>
        <taxon>Sordariomycetes</taxon>
        <taxon>Hypocreomycetidae</taxon>
        <taxon>Hypocreales</taxon>
        <taxon>Cordycipitaceae</taxon>
        <taxon>Cordyceps</taxon>
    </lineage>
</organism>
<feature type="region of interest" description="Disordered" evidence="1">
    <location>
        <begin position="188"/>
        <end position="208"/>
    </location>
</feature>
<dbReference type="VEuPathDB" id="FungiDB:A9K55_004293"/>
<evidence type="ECO:0000313" key="2">
    <source>
        <dbReference type="EMBL" id="ATY64585.1"/>
    </source>
</evidence>
<dbReference type="Proteomes" id="UP000323067">
    <property type="component" value="Chromosome v"/>
</dbReference>
<feature type="compositionally biased region" description="Acidic residues" evidence="1">
    <location>
        <begin position="43"/>
        <end position="53"/>
    </location>
</feature>
<feature type="region of interest" description="Disordered" evidence="1">
    <location>
        <begin position="127"/>
        <end position="158"/>
    </location>
</feature>
<dbReference type="EMBL" id="CP023325">
    <property type="protein sequence ID" value="ATY64585.1"/>
    <property type="molecule type" value="Genomic_DNA"/>
</dbReference>
<feature type="compositionally biased region" description="Polar residues" evidence="1">
    <location>
        <begin position="56"/>
        <end position="65"/>
    </location>
</feature>
<dbReference type="AlphaFoldDB" id="A0A2H4SN98"/>
<protein>
    <submittedName>
        <fullName evidence="2">Uncharacterized protein</fullName>
    </submittedName>
</protein>
<evidence type="ECO:0000256" key="1">
    <source>
        <dbReference type="SAM" id="MobiDB-lite"/>
    </source>
</evidence>
<evidence type="ECO:0000313" key="3">
    <source>
        <dbReference type="Proteomes" id="UP000323067"/>
    </source>
</evidence>
<reference evidence="2 3" key="1">
    <citation type="journal article" date="2017" name="BMC Genomics">
        <title>Chromosome level assembly and secondary metabolite potential of the parasitic fungus Cordyceps militaris.</title>
        <authorList>
            <person name="Kramer G.J."/>
            <person name="Nodwell J.R."/>
        </authorList>
    </citation>
    <scope>NUCLEOTIDE SEQUENCE [LARGE SCALE GENOMIC DNA]</scope>
    <source>
        <strain evidence="2 3">ATCC 34164</strain>
    </source>
</reference>
<name>A0A2H4SN98_CORMI</name>
<sequence length="296" mass="32961">MKPVQQSQSPKIHIKALMVPVMLPSQAVEEVVAAVHRRRLDELAGEEQPEGEDMGAQQQRGQDNRQGVGDEVLERVGVLRRERDGRREAVVRLVHAPVQRPPVQQPVRVVEERLPRERAHDEVARHLGGRRQRGRHAECRGLAGGRGQRGARDLQREDRRLVPERDAGRVEDVGPCRLLRRRLHLVRGGEGRGGGVEQDVEERGQPPEEQLDDLAADNVDDVRVVGRHGPFPDVHGERVRSGVLGRSINGETSDEGDPVHDYAIYTRTEEFMVALATVSTVEMAGCLKSKVGPPVR</sequence>
<accession>A0A2H4SN98</accession>